<dbReference type="SUPFAM" id="SSF55608">
    <property type="entry name" value="Homing endonucleases"/>
    <property type="match status" value="1"/>
</dbReference>
<dbReference type="Pfam" id="PF02650">
    <property type="entry name" value="HTH_WhiA"/>
    <property type="match status" value="1"/>
</dbReference>
<evidence type="ECO:0000256" key="2">
    <source>
        <dbReference type="ARBA" id="ARBA00023125"/>
    </source>
</evidence>
<dbReference type="InterPro" id="IPR039518">
    <property type="entry name" value="WhiA_LAGLIDADG_dom"/>
</dbReference>
<comment type="caution">
    <text evidence="6">The sequence shown here is derived from an EMBL/GenBank/DDBJ whole genome shotgun (WGS) entry which is preliminary data.</text>
</comment>
<dbReference type="Proteomes" id="UP001225134">
    <property type="component" value="Unassembled WGS sequence"/>
</dbReference>
<dbReference type="InterPro" id="IPR023054">
    <property type="entry name" value="Sporulation_regulator_WhiA_C"/>
</dbReference>
<dbReference type="RefSeq" id="WP_285152871.1">
    <property type="nucleotide sequence ID" value="NZ_JASSPP010000004.1"/>
</dbReference>
<feature type="domain" description="WhiA LAGLIDADG-like" evidence="5">
    <location>
        <begin position="23"/>
        <end position="112"/>
    </location>
</feature>
<dbReference type="PANTHER" id="PTHR37307">
    <property type="entry name" value="CELL DIVISION PROTEIN WHIA-RELATED"/>
    <property type="match status" value="1"/>
</dbReference>
<reference evidence="6 7" key="1">
    <citation type="submission" date="2023-06" db="EMBL/GenBank/DDBJ databases">
        <title>Antibody response to the Sneathia vaginalis cytopathogenic toxin A during pregnancy.</title>
        <authorList>
            <person name="Mccoy Z.T."/>
            <person name="Serrano M.G."/>
            <person name="Spaine K."/>
            <person name="Edwards D.J."/>
            <person name="Buck G.A."/>
            <person name="Jefferson K."/>
        </authorList>
    </citation>
    <scope>NUCLEOTIDE SEQUENCE [LARGE SCALE GENOMIC DNA]</scope>
    <source>
        <strain evidence="6 7">CCUG 42621</strain>
    </source>
</reference>
<dbReference type="GO" id="GO:0003677">
    <property type="term" value="F:DNA binding"/>
    <property type="evidence" value="ECO:0007669"/>
    <property type="project" value="UniProtKB-KW"/>
</dbReference>
<keyword evidence="1" id="KW-0132">Cell division</keyword>
<keyword evidence="7" id="KW-1185">Reference proteome</keyword>
<dbReference type="Pfam" id="PF14527">
    <property type="entry name" value="LAGLIDADG_WhiA"/>
    <property type="match status" value="1"/>
</dbReference>
<gene>
    <name evidence="6" type="primary">whiA</name>
    <name evidence="6" type="ORF">QQA45_03410</name>
</gene>
<evidence type="ECO:0000313" key="7">
    <source>
        <dbReference type="Proteomes" id="UP001225134"/>
    </source>
</evidence>
<dbReference type="PANTHER" id="PTHR37307:SF1">
    <property type="entry name" value="CELL DIVISION PROTEIN WHIA-RELATED"/>
    <property type="match status" value="1"/>
</dbReference>
<evidence type="ECO:0000256" key="3">
    <source>
        <dbReference type="ARBA" id="ARBA00023306"/>
    </source>
</evidence>
<sequence>MIIYEIKIQNFKIAQFKLNNTWVFKGIFLAGGYIKDPIKGYSMDFFIESKNSAKYLFNLLNELGKKVFYSEKKDTNLIYIRNCEDILDLLIDLDAQNSFFYYQNSSINKEINLKINRNMNYEIANEAKKLSTSMKQIELIRKIDKTIGLNNINENLREVAILRMKNEDASLQELANKLNISKSGLRNRFRRLKEIYDEIESANGKVYFKK</sequence>
<evidence type="ECO:0000313" key="6">
    <source>
        <dbReference type="EMBL" id="MDK9580564.1"/>
    </source>
</evidence>
<dbReference type="EMBL" id="JASSPP010000004">
    <property type="protein sequence ID" value="MDK9580564.1"/>
    <property type="molecule type" value="Genomic_DNA"/>
</dbReference>
<protein>
    <submittedName>
        <fullName evidence="6">DNA-binding protein WhiA</fullName>
    </submittedName>
</protein>
<keyword evidence="2 6" id="KW-0238">DNA-binding</keyword>
<keyword evidence="3" id="KW-0131">Cell cycle</keyword>
<proteinExistence type="predicted"/>
<evidence type="ECO:0000259" key="5">
    <source>
        <dbReference type="Pfam" id="PF14527"/>
    </source>
</evidence>
<name>A0ABT7HJ64_9FUSO</name>
<evidence type="ECO:0000256" key="1">
    <source>
        <dbReference type="ARBA" id="ARBA00022618"/>
    </source>
</evidence>
<evidence type="ECO:0000259" key="4">
    <source>
        <dbReference type="Pfam" id="PF02650"/>
    </source>
</evidence>
<dbReference type="Gene3D" id="3.10.28.10">
    <property type="entry name" value="Homing endonucleases"/>
    <property type="match status" value="1"/>
</dbReference>
<dbReference type="NCBIfam" id="TIGR00647">
    <property type="entry name" value="DNA_bind_WhiA"/>
    <property type="match status" value="1"/>
</dbReference>
<feature type="domain" description="Sporulation regulator WhiA C-terminal" evidence="4">
    <location>
        <begin position="115"/>
        <end position="196"/>
    </location>
</feature>
<organism evidence="6 7">
    <name type="scientific">Sneathia sanguinegens</name>
    <dbReference type="NCBI Taxonomy" id="40543"/>
    <lineage>
        <taxon>Bacteria</taxon>
        <taxon>Fusobacteriati</taxon>
        <taxon>Fusobacteriota</taxon>
        <taxon>Fusobacteriia</taxon>
        <taxon>Fusobacteriales</taxon>
        <taxon>Leptotrichiaceae</taxon>
        <taxon>Sneathia</taxon>
    </lineage>
</organism>
<dbReference type="InterPro" id="IPR003802">
    <property type="entry name" value="Sporulation_regulator_WhiA"/>
</dbReference>
<accession>A0ABT7HJ64</accession>
<dbReference type="InterPro" id="IPR027434">
    <property type="entry name" value="Homing_endonucl"/>
</dbReference>